<evidence type="ECO:0000313" key="5">
    <source>
        <dbReference type="Proteomes" id="UP000261520"/>
    </source>
</evidence>
<organism evidence="4 5">
    <name type="scientific">Periophthalmus magnuspinnatus</name>
    <dbReference type="NCBI Taxonomy" id="409849"/>
    <lineage>
        <taxon>Eukaryota</taxon>
        <taxon>Metazoa</taxon>
        <taxon>Chordata</taxon>
        <taxon>Craniata</taxon>
        <taxon>Vertebrata</taxon>
        <taxon>Euteleostomi</taxon>
        <taxon>Actinopterygii</taxon>
        <taxon>Neopterygii</taxon>
        <taxon>Teleostei</taxon>
        <taxon>Neoteleostei</taxon>
        <taxon>Acanthomorphata</taxon>
        <taxon>Gobiaria</taxon>
        <taxon>Gobiiformes</taxon>
        <taxon>Gobioidei</taxon>
        <taxon>Gobiidae</taxon>
        <taxon>Oxudercinae</taxon>
        <taxon>Periophthalmus</taxon>
    </lineage>
</organism>
<keyword evidence="3" id="KW-0342">GTP-binding</keyword>
<dbReference type="Gene3D" id="3.40.50.300">
    <property type="entry name" value="P-loop containing nucleotide triphosphate hydrolases"/>
    <property type="match status" value="1"/>
</dbReference>
<dbReference type="PANTHER" id="PTHR47981">
    <property type="entry name" value="RAB FAMILY"/>
    <property type="match status" value="1"/>
</dbReference>
<dbReference type="GO" id="GO:0045335">
    <property type="term" value="C:phagocytic vesicle"/>
    <property type="evidence" value="ECO:0007669"/>
    <property type="project" value="TreeGrafter"/>
</dbReference>
<dbReference type="GO" id="GO:0090385">
    <property type="term" value="P:phagosome-lysosome fusion"/>
    <property type="evidence" value="ECO:0007669"/>
    <property type="project" value="TreeGrafter"/>
</dbReference>
<dbReference type="GO" id="GO:0003924">
    <property type="term" value="F:GTPase activity"/>
    <property type="evidence" value="ECO:0007669"/>
    <property type="project" value="InterPro"/>
</dbReference>
<dbReference type="PROSITE" id="PS51419">
    <property type="entry name" value="RAB"/>
    <property type="match status" value="1"/>
</dbReference>
<keyword evidence="5" id="KW-1185">Reference proteome</keyword>
<name>A0A3B4BKZ3_9GOBI</name>
<dbReference type="PRINTS" id="PR00449">
    <property type="entry name" value="RASTRNSFRMNG"/>
</dbReference>
<evidence type="ECO:0000313" key="4">
    <source>
        <dbReference type="Ensembl" id="ENSPMGP00000029120.1"/>
    </source>
</evidence>
<evidence type="ECO:0000256" key="3">
    <source>
        <dbReference type="ARBA" id="ARBA00023134"/>
    </source>
</evidence>
<dbReference type="SMART" id="SM00175">
    <property type="entry name" value="RAB"/>
    <property type="match status" value="1"/>
</dbReference>
<accession>A0A3B4BKZ3</accession>
<dbReference type="Ensembl" id="ENSPMGT00000030994.1">
    <property type="protein sequence ID" value="ENSPMGP00000029120.1"/>
    <property type="gene ID" value="ENSPMGG00000023434.1"/>
</dbReference>
<dbReference type="STRING" id="409849.ENSPMGP00000029120"/>
<reference evidence="4" key="1">
    <citation type="submission" date="2025-08" db="UniProtKB">
        <authorList>
            <consortium name="Ensembl"/>
        </authorList>
    </citation>
    <scope>IDENTIFICATION</scope>
</reference>
<dbReference type="InterPro" id="IPR001806">
    <property type="entry name" value="Small_GTPase"/>
</dbReference>
<dbReference type="GO" id="GO:0005770">
    <property type="term" value="C:late endosome"/>
    <property type="evidence" value="ECO:0007669"/>
    <property type="project" value="TreeGrafter"/>
</dbReference>
<dbReference type="AlphaFoldDB" id="A0A3B4BKZ3"/>
<dbReference type="GO" id="GO:0005525">
    <property type="term" value="F:GTP binding"/>
    <property type="evidence" value="ECO:0007669"/>
    <property type="project" value="UniProtKB-KW"/>
</dbReference>
<keyword evidence="2" id="KW-0547">Nucleotide-binding</keyword>
<dbReference type="InterPro" id="IPR027417">
    <property type="entry name" value="P-loop_NTPase"/>
</dbReference>
<reference evidence="4" key="2">
    <citation type="submission" date="2025-09" db="UniProtKB">
        <authorList>
            <consortium name="Ensembl"/>
        </authorList>
    </citation>
    <scope>IDENTIFICATION</scope>
</reference>
<dbReference type="PANTHER" id="PTHR47981:SF39">
    <property type="entry name" value="RAS-RELATED PROTEIN RAB"/>
    <property type="match status" value="1"/>
</dbReference>
<sequence>MALCSDQLLKVLVIGDVRVGKTSIVLRYVKKSFIENYKTTIGVDFALKTLQWEPRTVIRLQFWDIAGGEEIDLVADILSTSFLRQAVHEKLDIMRRGRPTLALANLSEQGLSVISRLSTMNGTCGCDSF</sequence>
<dbReference type="Proteomes" id="UP000261520">
    <property type="component" value="Unplaced"/>
</dbReference>
<dbReference type="Pfam" id="PF00071">
    <property type="entry name" value="Ras"/>
    <property type="match status" value="1"/>
</dbReference>
<dbReference type="GO" id="GO:0005764">
    <property type="term" value="C:lysosome"/>
    <property type="evidence" value="ECO:0007669"/>
    <property type="project" value="TreeGrafter"/>
</dbReference>
<protein>
    <submittedName>
        <fullName evidence="4">Uncharacterized protein</fullName>
    </submittedName>
</protein>
<comment type="similarity">
    <text evidence="1">Belongs to the small GTPase superfamily. Rab family.</text>
</comment>
<dbReference type="GO" id="GO:0008333">
    <property type="term" value="P:endosome to lysosome transport"/>
    <property type="evidence" value="ECO:0007669"/>
    <property type="project" value="TreeGrafter"/>
</dbReference>
<evidence type="ECO:0000256" key="2">
    <source>
        <dbReference type="ARBA" id="ARBA00022741"/>
    </source>
</evidence>
<proteinExistence type="inferred from homology"/>
<evidence type="ECO:0000256" key="1">
    <source>
        <dbReference type="ARBA" id="ARBA00006270"/>
    </source>
</evidence>
<dbReference type="SUPFAM" id="SSF52540">
    <property type="entry name" value="P-loop containing nucleoside triphosphate hydrolases"/>
    <property type="match status" value="1"/>
</dbReference>